<dbReference type="Gene3D" id="1.10.287.950">
    <property type="entry name" value="Methyl-accepting chemotaxis protein"/>
    <property type="match status" value="1"/>
</dbReference>
<keyword evidence="5 11" id="KW-1133">Transmembrane helix</keyword>
<sequence>MAILNRYSIAKRLIALLGIAAIGTALMVAFMMFIMRGVFIDEEKNKLDAVLDSAASVMSYYHDLQKQGALSEAEAKQQAFARLDEVRYEGQEYIFTIDRNGNMVQHPFAKQLVGTNVLSYEDPKGKRLFQAMVNGVKTKDRATVEYIWQKGADQNNLVDKISRVYVFEPWGLILGTGQYVDNIADLLWSQFFKLVLLAVFLSVPLLILFLLIIRSIVRPLKTINQAMENISEGDGDLTKRLKTEGNDELTQVAESFNTFVHKIQQLVVNVQESADSEQQAAEQLATLCESSSSQTARLNQQTEAVATAVNELTSSAGEVAQHAREAAESANVADEQSGRSAATVRSAVQNIDALTQRLNQANQHAKTLTEGSKQIGAILNVIITIAEQTNLLALNAAIEAARAGEAGRGFAVVADEVRQLATKTQKSTDEIGNIVDNIQRSITDVTNIIREAESGSEQTRSETIEAEQAISQIQEAVAHISGMNVQIASATDEQSRVTQDISENITSISSLTYDTKDASEQVKQVSDSLIKNSVDLSQMIRRFRVK</sequence>
<dbReference type="Proteomes" id="UP000287330">
    <property type="component" value="Unassembled WGS sequence"/>
</dbReference>
<keyword evidence="6 11" id="KW-0472">Membrane</keyword>
<evidence type="ECO:0000256" key="5">
    <source>
        <dbReference type="ARBA" id="ARBA00022989"/>
    </source>
</evidence>
<dbReference type="SMART" id="SM01049">
    <property type="entry name" value="Cache_2"/>
    <property type="match status" value="1"/>
</dbReference>
<gene>
    <name evidence="15" type="ORF">CWE25_04260</name>
</gene>
<dbReference type="SMART" id="SM00304">
    <property type="entry name" value="HAMP"/>
    <property type="match status" value="1"/>
</dbReference>
<dbReference type="FunFam" id="1.10.287.950:FF:000001">
    <property type="entry name" value="Methyl-accepting chemotaxis sensory transducer"/>
    <property type="match status" value="1"/>
</dbReference>
<evidence type="ECO:0000313" key="16">
    <source>
        <dbReference type="Proteomes" id="UP000287330"/>
    </source>
</evidence>
<feature type="domain" description="Methyl-accepting transducer" evidence="12">
    <location>
        <begin position="273"/>
        <end position="509"/>
    </location>
</feature>
<keyword evidence="2" id="KW-1003">Cell membrane</keyword>
<dbReference type="CDD" id="cd06225">
    <property type="entry name" value="HAMP"/>
    <property type="match status" value="1"/>
</dbReference>
<dbReference type="InterPro" id="IPR003660">
    <property type="entry name" value="HAMP_dom"/>
</dbReference>
<evidence type="ECO:0000259" key="13">
    <source>
        <dbReference type="PROSITE" id="PS50192"/>
    </source>
</evidence>
<reference evidence="16" key="1">
    <citation type="journal article" date="2018" name="Front. Microbiol.">
        <title>Genome-Based Analysis Reveals the Taxonomy and Diversity of the Family Idiomarinaceae.</title>
        <authorList>
            <person name="Liu Y."/>
            <person name="Lai Q."/>
            <person name="Shao Z."/>
        </authorList>
    </citation>
    <scope>NUCLEOTIDE SEQUENCE [LARGE SCALE GENOMIC DNA]</scope>
    <source>
        <strain evidence="16">F23</strain>
    </source>
</reference>
<evidence type="ECO:0000259" key="12">
    <source>
        <dbReference type="PROSITE" id="PS50111"/>
    </source>
</evidence>
<accession>A0A432Y9Q0</accession>
<evidence type="ECO:0000256" key="6">
    <source>
        <dbReference type="ARBA" id="ARBA00023136"/>
    </source>
</evidence>
<comment type="caution">
    <text evidence="15">The sequence shown here is derived from an EMBL/GenBank/DDBJ whole genome shotgun (WGS) entry which is preliminary data.</text>
</comment>
<feature type="coiled-coil region" evidence="10">
    <location>
        <begin position="344"/>
        <end position="371"/>
    </location>
</feature>
<dbReference type="OrthoDB" id="2489132at2"/>
<dbReference type="InterPro" id="IPR004090">
    <property type="entry name" value="Chemotax_Me-accpt_rcpt"/>
</dbReference>
<comment type="subcellular location">
    <subcellularLocation>
        <location evidence="1">Cell inner membrane</location>
        <topology evidence="1">Multi-pass membrane protein</topology>
    </subcellularLocation>
</comment>
<dbReference type="AlphaFoldDB" id="A0A432Y9Q0"/>
<dbReference type="SUPFAM" id="SSF58104">
    <property type="entry name" value="Methyl-accepting chemotaxis protein (MCP) signaling domain"/>
    <property type="match status" value="1"/>
</dbReference>
<dbReference type="EMBL" id="PIPV01000002">
    <property type="protein sequence ID" value="RUO57688.1"/>
    <property type="molecule type" value="Genomic_DNA"/>
</dbReference>
<evidence type="ECO:0000256" key="10">
    <source>
        <dbReference type="SAM" id="Coils"/>
    </source>
</evidence>
<dbReference type="PANTHER" id="PTHR32089">
    <property type="entry name" value="METHYL-ACCEPTING CHEMOTAXIS PROTEIN MCPB"/>
    <property type="match status" value="1"/>
</dbReference>
<evidence type="ECO:0000259" key="14">
    <source>
        <dbReference type="PROSITE" id="PS50885"/>
    </source>
</evidence>
<dbReference type="Pfam" id="PF00672">
    <property type="entry name" value="HAMP"/>
    <property type="match status" value="1"/>
</dbReference>
<organism evidence="15 16">
    <name type="scientific">Idiomarina fontislapidosi</name>
    <dbReference type="NCBI Taxonomy" id="263723"/>
    <lineage>
        <taxon>Bacteria</taxon>
        <taxon>Pseudomonadati</taxon>
        <taxon>Pseudomonadota</taxon>
        <taxon>Gammaproteobacteria</taxon>
        <taxon>Alteromonadales</taxon>
        <taxon>Idiomarinaceae</taxon>
        <taxon>Idiomarina</taxon>
    </lineage>
</organism>
<dbReference type="PROSITE" id="PS50192">
    <property type="entry name" value="T_SNARE"/>
    <property type="match status" value="1"/>
</dbReference>
<dbReference type="GO" id="GO:0005886">
    <property type="term" value="C:plasma membrane"/>
    <property type="evidence" value="ECO:0007669"/>
    <property type="project" value="UniProtKB-SubCell"/>
</dbReference>
<evidence type="ECO:0000313" key="15">
    <source>
        <dbReference type="EMBL" id="RUO57688.1"/>
    </source>
</evidence>
<dbReference type="RefSeq" id="WP_110573058.1">
    <property type="nucleotide sequence ID" value="NZ_PIPV01000002.1"/>
</dbReference>
<comment type="similarity">
    <text evidence="8">Belongs to the methyl-accepting chemotaxis (MCP) protein family.</text>
</comment>
<dbReference type="InterPro" id="IPR004089">
    <property type="entry name" value="MCPsignal_dom"/>
</dbReference>
<protein>
    <submittedName>
        <fullName evidence="15">Methyl-accepting chemotaxis protein</fullName>
    </submittedName>
</protein>
<feature type="domain" description="HAMP" evidence="14">
    <location>
        <begin position="214"/>
        <end position="268"/>
    </location>
</feature>
<dbReference type="GO" id="GO:0004888">
    <property type="term" value="F:transmembrane signaling receptor activity"/>
    <property type="evidence" value="ECO:0007669"/>
    <property type="project" value="InterPro"/>
</dbReference>
<dbReference type="Gene3D" id="3.30.450.20">
    <property type="entry name" value="PAS domain"/>
    <property type="match status" value="1"/>
</dbReference>
<dbReference type="PRINTS" id="PR00260">
    <property type="entry name" value="CHEMTRNSDUCR"/>
</dbReference>
<dbReference type="InterPro" id="IPR000727">
    <property type="entry name" value="T_SNARE_dom"/>
</dbReference>
<keyword evidence="16" id="KW-1185">Reference proteome</keyword>
<evidence type="ECO:0000256" key="4">
    <source>
        <dbReference type="ARBA" id="ARBA00022692"/>
    </source>
</evidence>
<keyword evidence="3" id="KW-0997">Cell inner membrane</keyword>
<keyword evidence="10" id="KW-0175">Coiled coil</keyword>
<dbReference type="Pfam" id="PF00015">
    <property type="entry name" value="MCPsignal"/>
    <property type="match status" value="1"/>
</dbReference>
<dbReference type="CDD" id="cd11386">
    <property type="entry name" value="MCP_signal"/>
    <property type="match status" value="1"/>
</dbReference>
<evidence type="ECO:0000256" key="9">
    <source>
        <dbReference type="PROSITE-ProRule" id="PRU00284"/>
    </source>
</evidence>
<dbReference type="PROSITE" id="PS50885">
    <property type="entry name" value="HAMP"/>
    <property type="match status" value="1"/>
</dbReference>
<dbReference type="GO" id="GO:0006935">
    <property type="term" value="P:chemotaxis"/>
    <property type="evidence" value="ECO:0007669"/>
    <property type="project" value="InterPro"/>
</dbReference>
<keyword evidence="4 11" id="KW-0812">Transmembrane</keyword>
<evidence type="ECO:0000256" key="2">
    <source>
        <dbReference type="ARBA" id="ARBA00022475"/>
    </source>
</evidence>
<feature type="transmembrane region" description="Helical" evidence="11">
    <location>
        <begin position="191"/>
        <end position="213"/>
    </location>
</feature>
<feature type="domain" description="T-SNARE coiled-coil homology" evidence="13">
    <location>
        <begin position="460"/>
        <end position="522"/>
    </location>
</feature>
<dbReference type="InterPro" id="IPR033480">
    <property type="entry name" value="sCache_2"/>
</dbReference>
<keyword evidence="7 9" id="KW-0807">Transducer</keyword>
<evidence type="ECO:0000256" key="3">
    <source>
        <dbReference type="ARBA" id="ARBA00022519"/>
    </source>
</evidence>
<dbReference type="SMART" id="SM00283">
    <property type="entry name" value="MA"/>
    <property type="match status" value="1"/>
</dbReference>
<evidence type="ECO:0000256" key="11">
    <source>
        <dbReference type="SAM" id="Phobius"/>
    </source>
</evidence>
<proteinExistence type="inferred from homology"/>
<dbReference type="PROSITE" id="PS50111">
    <property type="entry name" value="CHEMOTAXIS_TRANSDUC_2"/>
    <property type="match status" value="1"/>
</dbReference>
<evidence type="ECO:0000256" key="7">
    <source>
        <dbReference type="ARBA" id="ARBA00023224"/>
    </source>
</evidence>
<name>A0A432Y9Q0_9GAMM</name>
<evidence type="ECO:0000256" key="1">
    <source>
        <dbReference type="ARBA" id="ARBA00004429"/>
    </source>
</evidence>
<dbReference type="GO" id="GO:0007165">
    <property type="term" value="P:signal transduction"/>
    <property type="evidence" value="ECO:0007669"/>
    <property type="project" value="UniProtKB-KW"/>
</dbReference>
<dbReference type="PANTHER" id="PTHR32089:SF119">
    <property type="entry name" value="METHYL-ACCEPTING CHEMOTAXIS PROTEIN CTPL"/>
    <property type="match status" value="1"/>
</dbReference>
<dbReference type="Pfam" id="PF17200">
    <property type="entry name" value="sCache_2"/>
    <property type="match status" value="1"/>
</dbReference>
<evidence type="ECO:0000256" key="8">
    <source>
        <dbReference type="ARBA" id="ARBA00029447"/>
    </source>
</evidence>
<feature type="transmembrane region" description="Helical" evidence="11">
    <location>
        <begin position="12"/>
        <end position="35"/>
    </location>
</feature>